<evidence type="ECO:0000256" key="1">
    <source>
        <dbReference type="SAM" id="Phobius"/>
    </source>
</evidence>
<keyword evidence="3" id="KW-1185">Reference proteome</keyword>
<dbReference type="Proteomes" id="UP001499924">
    <property type="component" value="Unassembled WGS sequence"/>
</dbReference>
<keyword evidence="1" id="KW-0812">Transmembrane</keyword>
<dbReference type="RefSeq" id="WP_344688830.1">
    <property type="nucleotide sequence ID" value="NZ_BAAAVV010000004.1"/>
</dbReference>
<keyword evidence="1" id="KW-0472">Membrane</keyword>
<reference evidence="3" key="1">
    <citation type="journal article" date="2019" name="Int. J. Syst. Evol. Microbiol.">
        <title>The Global Catalogue of Microorganisms (GCM) 10K type strain sequencing project: providing services to taxonomists for standard genome sequencing and annotation.</title>
        <authorList>
            <consortium name="The Broad Institute Genomics Platform"/>
            <consortium name="The Broad Institute Genome Sequencing Center for Infectious Disease"/>
            <person name="Wu L."/>
            <person name="Ma J."/>
        </authorList>
    </citation>
    <scope>NUCLEOTIDE SEQUENCE [LARGE SCALE GENOMIC DNA]</scope>
    <source>
        <strain evidence="3">JCM 15614</strain>
    </source>
</reference>
<evidence type="ECO:0000313" key="3">
    <source>
        <dbReference type="Proteomes" id="UP001499924"/>
    </source>
</evidence>
<evidence type="ECO:0000313" key="2">
    <source>
        <dbReference type="EMBL" id="GAA3168269.1"/>
    </source>
</evidence>
<name>A0ABP6P5M0_9ACTN</name>
<feature type="transmembrane region" description="Helical" evidence="1">
    <location>
        <begin position="24"/>
        <end position="48"/>
    </location>
</feature>
<organism evidence="2 3">
    <name type="scientific">Blastococcus jejuensis</name>
    <dbReference type="NCBI Taxonomy" id="351224"/>
    <lineage>
        <taxon>Bacteria</taxon>
        <taxon>Bacillati</taxon>
        <taxon>Actinomycetota</taxon>
        <taxon>Actinomycetes</taxon>
        <taxon>Geodermatophilales</taxon>
        <taxon>Geodermatophilaceae</taxon>
        <taxon>Blastococcus</taxon>
    </lineage>
</organism>
<dbReference type="EMBL" id="BAAAVV010000004">
    <property type="protein sequence ID" value="GAA3168269.1"/>
    <property type="molecule type" value="Genomic_DNA"/>
</dbReference>
<protein>
    <submittedName>
        <fullName evidence="2">Uncharacterized protein</fullName>
    </submittedName>
</protein>
<comment type="caution">
    <text evidence="2">The sequence shown here is derived from an EMBL/GenBank/DDBJ whole genome shotgun (WGS) entry which is preliminary data.</text>
</comment>
<proteinExistence type="predicted"/>
<gene>
    <name evidence="2" type="ORF">GCM10010531_21380</name>
</gene>
<accession>A0ABP6P5M0</accession>
<keyword evidence="1" id="KW-1133">Transmembrane helix</keyword>
<sequence>MDPAPTPPPPGNLTVPPLFGWEEIVTVLGIVIAGAAAFLVIAAIATAWTGRAEWRAYLDARSRRDH</sequence>